<feature type="compositionally biased region" description="Low complexity" evidence="1">
    <location>
        <begin position="169"/>
        <end position="180"/>
    </location>
</feature>
<dbReference type="RefSeq" id="WP_218596128.1">
    <property type="nucleotide sequence ID" value="NZ_JADQDF010000001.1"/>
</dbReference>
<dbReference type="PANTHER" id="PTHR24637">
    <property type="entry name" value="COLLAGEN"/>
    <property type="match status" value="1"/>
</dbReference>
<keyword evidence="5" id="KW-1185">Reference proteome</keyword>
<sequence length="217" mass="20538">MPGKRRADAGIPRWVPLAIVAAAVAAVVLGLGIGRTTADTQAANTGLTVDNGILEQQRNATADQATELADPVAALCAAGDDTAAALAAAGACDRAAQVQSSPIAGPPGPAGPAGAPGASVVGPRGPAGSPGTPGEPGVPGVPGEPGEPGKTGPAGVDGVDGQDGEDGADGAPGTPGRDGAPCPPGSTQQQVTYGDGRTGLGCVLDEQPAPTIPEDGT</sequence>
<comment type="caution">
    <text evidence="3">The sequence shown here is derived from an EMBL/GenBank/DDBJ whole genome shotgun (WGS) entry which is preliminary data.</text>
</comment>
<evidence type="ECO:0000313" key="5">
    <source>
        <dbReference type="Proteomes" id="UP000694300"/>
    </source>
</evidence>
<feature type="region of interest" description="Disordered" evidence="1">
    <location>
        <begin position="99"/>
        <end position="217"/>
    </location>
</feature>
<organism evidence="3 5">
    <name type="scientific">Pseudonocardia oceani</name>
    <dbReference type="NCBI Taxonomy" id="2792013"/>
    <lineage>
        <taxon>Bacteria</taxon>
        <taxon>Bacillati</taxon>
        <taxon>Actinomycetota</taxon>
        <taxon>Actinomycetes</taxon>
        <taxon>Pseudonocardiales</taxon>
        <taxon>Pseudonocardiaceae</taxon>
        <taxon>Pseudonocardia</taxon>
    </lineage>
</organism>
<proteinExistence type="predicted"/>
<dbReference type="EMBL" id="JADQDF010000001">
    <property type="protein sequence ID" value="MBW0131166.1"/>
    <property type="molecule type" value="Genomic_DNA"/>
</dbReference>
<feature type="compositionally biased region" description="Low complexity" evidence="1">
    <location>
        <begin position="112"/>
        <end position="132"/>
    </location>
</feature>
<dbReference type="EMBL" id="JADQDF010000003">
    <property type="protein sequence ID" value="MBW0132572.1"/>
    <property type="molecule type" value="Genomic_DNA"/>
</dbReference>
<accession>A0ABS6UG15</accession>
<dbReference type="PANTHER" id="PTHR24637:SF421">
    <property type="entry name" value="CUTICLE COLLAGEN DPY-2"/>
    <property type="match status" value="1"/>
</dbReference>
<evidence type="ECO:0000313" key="4">
    <source>
        <dbReference type="EMBL" id="MBW0132572.1"/>
    </source>
</evidence>
<reference evidence="3 5" key="1">
    <citation type="submission" date="2020-11" db="EMBL/GenBank/DDBJ databases">
        <title>Pseudonocardia abyssalis sp. nov. and Pseudonocardia oceani sp. nov., description and phylogenomic analysis of two novel actinomycetes isolated from the deep Southern Ocean.</title>
        <authorList>
            <person name="Parra J."/>
        </authorList>
    </citation>
    <scope>NUCLEOTIDE SEQUENCE [LARGE SCALE GENOMIC DNA]</scope>
    <source>
        <strain evidence="3">KRD-185</strain>
        <strain evidence="5">KRD185</strain>
    </source>
</reference>
<keyword evidence="2" id="KW-1133">Transmembrane helix</keyword>
<gene>
    <name evidence="3" type="ORF">I4I82_26300</name>
    <name evidence="4" type="ORF">I4I82_33535</name>
</gene>
<keyword evidence="2" id="KW-0472">Membrane</keyword>
<name>A0ABS6UG15_9PSEU</name>
<evidence type="ECO:0000313" key="3">
    <source>
        <dbReference type="EMBL" id="MBW0131166.1"/>
    </source>
</evidence>
<keyword evidence="2" id="KW-0812">Transmembrane</keyword>
<dbReference type="Proteomes" id="UP000694300">
    <property type="component" value="Unassembled WGS sequence"/>
</dbReference>
<protein>
    <submittedName>
        <fullName evidence="3">Collagen-like protein</fullName>
    </submittedName>
</protein>
<evidence type="ECO:0000256" key="1">
    <source>
        <dbReference type="SAM" id="MobiDB-lite"/>
    </source>
</evidence>
<feature type="transmembrane region" description="Helical" evidence="2">
    <location>
        <begin position="14"/>
        <end position="34"/>
    </location>
</feature>
<evidence type="ECO:0000256" key="2">
    <source>
        <dbReference type="SAM" id="Phobius"/>
    </source>
</evidence>
<feature type="compositionally biased region" description="Low complexity" evidence="1">
    <location>
        <begin position="148"/>
        <end position="159"/>
    </location>
</feature>